<dbReference type="InterPro" id="IPR009057">
    <property type="entry name" value="Homeodomain-like_sf"/>
</dbReference>
<dbReference type="PROSITE" id="PS51293">
    <property type="entry name" value="SANT"/>
    <property type="match status" value="1"/>
</dbReference>
<dbReference type="FunFam" id="1.10.10.60:FF:000110">
    <property type="entry name" value="Transcriptional adapter"/>
    <property type="match status" value="1"/>
</dbReference>
<dbReference type="InterPro" id="IPR017930">
    <property type="entry name" value="Myb_dom"/>
</dbReference>
<feature type="domain" description="HTH myb-type" evidence="14">
    <location>
        <begin position="148"/>
        <end position="197"/>
    </location>
</feature>
<dbReference type="InterPro" id="IPR036388">
    <property type="entry name" value="WH-like_DNA-bd_sf"/>
</dbReference>
<evidence type="ECO:0000259" key="11">
    <source>
        <dbReference type="PROSITE" id="PS50090"/>
    </source>
</evidence>
<dbReference type="Gene3D" id="1.10.10.60">
    <property type="entry name" value="Homeodomain-like"/>
    <property type="match status" value="1"/>
</dbReference>
<dbReference type="InterPro" id="IPR055141">
    <property type="entry name" value="TADA2A_B-like_dom"/>
</dbReference>
<evidence type="ECO:0000259" key="12">
    <source>
        <dbReference type="PROSITE" id="PS50135"/>
    </source>
</evidence>
<evidence type="ECO:0000256" key="10">
    <source>
        <dbReference type="SAM" id="MobiDB-lite"/>
    </source>
</evidence>
<dbReference type="Proteomes" id="UP000039324">
    <property type="component" value="Unassembled WGS sequence"/>
</dbReference>
<dbReference type="GO" id="GO:0008270">
    <property type="term" value="F:zinc ion binding"/>
    <property type="evidence" value="ECO:0007669"/>
    <property type="project" value="UniProtKB-KW"/>
</dbReference>
<sequence>MPPEDVLRVYTAACSLVPSRVHRPCLARCMSWSRSFAEAVQCAVGRCAAMGDTDGREQKRQRRASAPAAPEPEVPEVVEPPKKKAGANRYECDYCRKDISTTVRIRCAECTDFDLCLECFSTGVEMLSHKNDHPYRVIEYISEPIFDRDWGADEERLLLEGIVACGFGNWADIAEYVGTKSKQKCQAHYTAVYLSGATAPLPQMDAPLLDFKDYKKDGPVSVPIDRRLSILSEPGAEPASASMGKKAGSAKPSTAPPAKAQESLARMVGYCAKRGDFDTEYDNEAEKYLSDMEFLPTDSPEERRLKLDVIAIYNKTLDERQRRKDFILDRELLIPSGRKRSREERDLCQKMACFARFQSKEDHAKFIQGLINENRLRKRIEQLQEHRLMGIQTLSESVQYEIEKKKREANKVLRKDKDKVDYLSMGPKLQTGSSRRRRLSADNEVSKADDEGAPPKPMEDVSRRTAASPSWQLDRSKPGFEALNAHEIALCTKLRLEPLQLKALKDRIVKESSSRGLLNAVPSQLLRIDVNKTNRIFDLFVSTGWPVNETAISEGVGQAETSAKR</sequence>
<dbReference type="SUPFAM" id="SSF57850">
    <property type="entry name" value="RING/U-box"/>
    <property type="match status" value="1"/>
</dbReference>
<dbReference type="InterPro" id="IPR017884">
    <property type="entry name" value="SANT_dom"/>
</dbReference>
<evidence type="ECO:0000259" key="13">
    <source>
        <dbReference type="PROSITE" id="PS51293"/>
    </source>
</evidence>
<dbReference type="CDD" id="cd00167">
    <property type="entry name" value="SANT"/>
    <property type="match status" value="1"/>
</dbReference>
<evidence type="ECO:0000256" key="4">
    <source>
        <dbReference type="ARBA" id="ARBA00022833"/>
    </source>
</evidence>
<dbReference type="InterPro" id="IPR001005">
    <property type="entry name" value="SANT/Myb"/>
</dbReference>
<keyword evidence="3 9" id="KW-0863">Zinc-finger</keyword>
<dbReference type="AlphaFoldDB" id="A0A0G4IS25"/>
<evidence type="ECO:0000256" key="3">
    <source>
        <dbReference type="ARBA" id="ARBA00022771"/>
    </source>
</evidence>
<dbReference type="OrthoDB" id="270417at2759"/>
<keyword evidence="5 8" id="KW-0805">Transcription regulation</keyword>
<dbReference type="OMA" id="ISPACYI"/>
<evidence type="ECO:0000256" key="5">
    <source>
        <dbReference type="ARBA" id="ARBA00023015"/>
    </source>
</evidence>
<dbReference type="Proteomes" id="UP000290189">
    <property type="component" value="Unassembled WGS sequence"/>
</dbReference>
<evidence type="ECO:0000256" key="9">
    <source>
        <dbReference type="PROSITE-ProRule" id="PRU00228"/>
    </source>
</evidence>
<feature type="domain" description="ZZ-type" evidence="12">
    <location>
        <begin position="87"/>
        <end position="143"/>
    </location>
</feature>
<accession>A0A0G4IS25</accession>
<evidence type="ECO:0000313" key="18">
    <source>
        <dbReference type="Proteomes" id="UP000290189"/>
    </source>
</evidence>
<dbReference type="InterPro" id="IPR041983">
    <property type="entry name" value="ADA2-like_ZZ"/>
</dbReference>
<dbReference type="Gene3D" id="3.30.60.90">
    <property type="match status" value="1"/>
</dbReference>
<comment type="subcellular location">
    <subcellularLocation>
        <location evidence="1 8">Nucleus</location>
    </subcellularLocation>
</comment>
<dbReference type="FunFam" id="3.30.60.90:FF:000008">
    <property type="entry name" value="Transcriptional adapter 2"/>
    <property type="match status" value="1"/>
</dbReference>
<protein>
    <recommendedName>
        <fullName evidence="8">Transcriptional adapter</fullName>
    </recommendedName>
</protein>
<dbReference type="SMART" id="SM00291">
    <property type="entry name" value="ZnF_ZZ"/>
    <property type="match status" value="1"/>
</dbReference>
<feature type="region of interest" description="Disordered" evidence="10">
    <location>
        <begin position="233"/>
        <end position="260"/>
    </location>
</feature>
<dbReference type="PANTHER" id="PTHR12374:SF20">
    <property type="entry name" value="TRANSCRIPTIONAL ADAPTER 2-ALPHA"/>
    <property type="match status" value="1"/>
</dbReference>
<organism evidence="15 17">
    <name type="scientific">Plasmodiophora brassicae</name>
    <name type="common">Clubroot disease agent</name>
    <dbReference type="NCBI Taxonomy" id="37360"/>
    <lineage>
        <taxon>Eukaryota</taxon>
        <taxon>Sar</taxon>
        <taxon>Rhizaria</taxon>
        <taxon>Endomyxa</taxon>
        <taxon>Phytomyxea</taxon>
        <taxon>Plasmodiophorida</taxon>
        <taxon>Plasmodiophoridae</taxon>
        <taxon>Plasmodiophora</taxon>
    </lineage>
</organism>
<evidence type="ECO:0000313" key="16">
    <source>
        <dbReference type="EMBL" id="SPQ96037.1"/>
    </source>
</evidence>
<keyword evidence="2" id="KW-0479">Metal-binding</keyword>
<reference evidence="16 18" key="2">
    <citation type="submission" date="2018-03" db="EMBL/GenBank/DDBJ databases">
        <authorList>
            <person name="Fogelqvist J."/>
        </authorList>
    </citation>
    <scope>NUCLEOTIDE SEQUENCE [LARGE SCALE GENOMIC DNA]</scope>
</reference>
<evidence type="ECO:0000313" key="17">
    <source>
        <dbReference type="Proteomes" id="UP000039324"/>
    </source>
</evidence>
<dbReference type="SMART" id="SM00717">
    <property type="entry name" value="SANT"/>
    <property type="match status" value="1"/>
</dbReference>
<keyword evidence="16" id="KW-0496">Mitochondrion</keyword>
<proteinExistence type="predicted"/>
<feature type="compositionally biased region" description="Low complexity" evidence="10">
    <location>
        <begin position="238"/>
        <end position="260"/>
    </location>
</feature>
<reference evidence="15 17" key="1">
    <citation type="submission" date="2015-02" db="EMBL/GenBank/DDBJ databases">
        <authorList>
            <person name="Chooi Y.-H."/>
        </authorList>
    </citation>
    <scope>NUCLEOTIDE SEQUENCE [LARGE SCALE GENOMIC DNA]</scope>
    <source>
        <strain evidence="15">E3</strain>
    </source>
</reference>
<evidence type="ECO:0000259" key="14">
    <source>
        <dbReference type="PROSITE" id="PS51294"/>
    </source>
</evidence>
<evidence type="ECO:0000256" key="2">
    <source>
        <dbReference type="ARBA" id="ARBA00022723"/>
    </source>
</evidence>
<keyword evidence="7 8" id="KW-0539">Nucleus</keyword>
<keyword evidence="17" id="KW-1185">Reference proteome</keyword>
<dbReference type="Pfam" id="PF22941">
    <property type="entry name" value="TADA2A-like_3rd"/>
    <property type="match status" value="1"/>
</dbReference>
<dbReference type="SUPFAM" id="SSF46689">
    <property type="entry name" value="Homeodomain-like"/>
    <property type="match status" value="2"/>
</dbReference>
<feature type="compositionally biased region" description="Basic and acidic residues" evidence="10">
    <location>
        <begin position="439"/>
        <end position="450"/>
    </location>
</feature>
<dbReference type="GO" id="GO:0003713">
    <property type="term" value="F:transcription coactivator activity"/>
    <property type="evidence" value="ECO:0007669"/>
    <property type="project" value="InterPro"/>
</dbReference>
<evidence type="ECO:0000256" key="7">
    <source>
        <dbReference type="ARBA" id="ARBA00023242"/>
    </source>
</evidence>
<evidence type="ECO:0000256" key="1">
    <source>
        <dbReference type="ARBA" id="ARBA00004123"/>
    </source>
</evidence>
<dbReference type="STRING" id="37360.A0A0G4IS25"/>
<feature type="region of interest" description="Disordered" evidence="10">
    <location>
        <begin position="54"/>
        <end position="80"/>
    </location>
</feature>
<dbReference type="Pfam" id="PF25299">
    <property type="entry name" value="ZZ_ADA2"/>
    <property type="match status" value="1"/>
</dbReference>
<dbReference type="Pfam" id="PF00249">
    <property type="entry name" value="Myb_DNA-binding"/>
    <property type="match status" value="1"/>
</dbReference>
<feature type="domain" description="Myb-like" evidence="11">
    <location>
        <begin position="150"/>
        <end position="193"/>
    </location>
</feature>
<geneLocation type="mitochondrion" evidence="16"/>
<dbReference type="PROSITE" id="PS01357">
    <property type="entry name" value="ZF_ZZ_1"/>
    <property type="match status" value="1"/>
</dbReference>
<keyword evidence="4" id="KW-0862">Zinc</keyword>
<dbReference type="GO" id="GO:0005634">
    <property type="term" value="C:nucleus"/>
    <property type="evidence" value="ECO:0007669"/>
    <property type="project" value="UniProtKB-SubCell"/>
</dbReference>
<evidence type="ECO:0000256" key="6">
    <source>
        <dbReference type="ARBA" id="ARBA00023163"/>
    </source>
</evidence>
<dbReference type="CDD" id="cd02335">
    <property type="entry name" value="ZZ_ADA2"/>
    <property type="match status" value="1"/>
</dbReference>
<keyword evidence="6 8" id="KW-0804">Transcription</keyword>
<dbReference type="PANTHER" id="PTHR12374">
    <property type="entry name" value="TRANSCRIPTIONAL ADAPTOR 2 ADA2 -RELATED"/>
    <property type="match status" value="1"/>
</dbReference>
<dbReference type="InterPro" id="IPR016827">
    <property type="entry name" value="Ada2/TADA2"/>
</dbReference>
<name>A0A0G4IS25_PLABS</name>
<dbReference type="InterPro" id="IPR043145">
    <property type="entry name" value="Znf_ZZ_sf"/>
</dbReference>
<dbReference type="PROSITE" id="PS51294">
    <property type="entry name" value="HTH_MYB"/>
    <property type="match status" value="1"/>
</dbReference>
<feature type="domain" description="SANT" evidence="13">
    <location>
        <begin position="145"/>
        <end position="197"/>
    </location>
</feature>
<dbReference type="GO" id="GO:0003682">
    <property type="term" value="F:chromatin binding"/>
    <property type="evidence" value="ECO:0007669"/>
    <property type="project" value="TreeGrafter"/>
</dbReference>
<gene>
    <name evidence="15" type="ORF">PBRA_006257</name>
    <name evidence="16" type="ORF">PLBR_LOCUS3252</name>
</gene>
<evidence type="ECO:0000256" key="8">
    <source>
        <dbReference type="PIRNR" id="PIRNR025024"/>
    </source>
</evidence>
<dbReference type="PROSITE" id="PS50090">
    <property type="entry name" value="MYB_LIKE"/>
    <property type="match status" value="1"/>
</dbReference>
<dbReference type="PROSITE" id="PS50135">
    <property type="entry name" value="ZF_ZZ_2"/>
    <property type="match status" value="1"/>
</dbReference>
<dbReference type="GO" id="GO:0006338">
    <property type="term" value="P:chromatin remodeling"/>
    <property type="evidence" value="ECO:0007669"/>
    <property type="project" value="TreeGrafter"/>
</dbReference>
<dbReference type="Gene3D" id="1.10.10.10">
    <property type="entry name" value="Winged helix-like DNA-binding domain superfamily/Winged helix DNA-binding domain"/>
    <property type="match status" value="1"/>
</dbReference>
<dbReference type="EMBL" id="OVEO01000005">
    <property type="protein sequence ID" value="SPQ96037.1"/>
    <property type="molecule type" value="Genomic_DNA"/>
</dbReference>
<dbReference type="EMBL" id="CDSF01000082">
    <property type="protein sequence ID" value="CEO98143.1"/>
    <property type="molecule type" value="Genomic_DNA"/>
</dbReference>
<evidence type="ECO:0000313" key="15">
    <source>
        <dbReference type="EMBL" id="CEO98143.1"/>
    </source>
</evidence>
<feature type="region of interest" description="Disordered" evidence="10">
    <location>
        <begin position="423"/>
        <end position="473"/>
    </location>
</feature>
<dbReference type="PIRSF" id="PIRSF025024">
    <property type="entry name" value="Transcriptional_adaptor_2"/>
    <property type="match status" value="1"/>
</dbReference>
<dbReference type="InterPro" id="IPR000433">
    <property type="entry name" value="Znf_ZZ"/>
</dbReference>
<dbReference type="GO" id="GO:0006357">
    <property type="term" value="P:regulation of transcription by RNA polymerase II"/>
    <property type="evidence" value="ECO:0007669"/>
    <property type="project" value="InterPro"/>
</dbReference>